<proteinExistence type="inferred from homology"/>
<feature type="region of interest" description="Disordered" evidence="6">
    <location>
        <begin position="1"/>
        <end position="23"/>
    </location>
</feature>
<keyword evidence="3" id="KW-0808">Transferase</keyword>
<dbReference type="EMBL" id="JACMSC010000018">
    <property type="protein sequence ID" value="KAG6474874.1"/>
    <property type="molecule type" value="Genomic_DNA"/>
</dbReference>
<organism evidence="8 9">
    <name type="scientific">Zingiber officinale</name>
    <name type="common">Ginger</name>
    <name type="synonym">Amomum zingiber</name>
    <dbReference type="NCBI Taxonomy" id="94328"/>
    <lineage>
        <taxon>Eukaryota</taxon>
        <taxon>Viridiplantae</taxon>
        <taxon>Streptophyta</taxon>
        <taxon>Embryophyta</taxon>
        <taxon>Tracheophyta</taxon>
        <taxon>Spermatophyta</taxon>
        <taxon>Magnoliopsida</taxon>
        <taxon>Liliopsida</taxon>
        <taxon>Zingiberales</taxon>
        <taxon>Zingiberaceae</taxon>
        <taxon>Zingiber</taxon>
    </lineage>
</organism>
<feature type="domain" description="Exostosin GT47" evidence="7">
    <location>
        <begin position="106"/>
        <end position="403"/>
    </location>
</feature>
<dbReference type="Pfam" id="PF03016">
    <property type="entry name" value="Exostosin_GT47"/>
    <property type="match status" value="1"/>
</dbReference>
<evidence type="ECO:0000256" key="5">
    <source>
        <dbReference type="ARBA" id="ARBA00023034"/>
    </source>
</evidence>
<evidence type="ECO:0000259" key="7">
    <source>
        <dbReference type="Pfam" id="PF03016"/>
    </source>
</evidence>
<keyword evidence="9" id="KW-1185">Reference proteome</keyword>
<accession>A0A8J5EVP9</accession>
<protein>
    <recommendedName>
        <fullName evidence="7">Exostosin GT47 domain-containing protein</fullName>
    </recommendedName>
</protein>
<comment type="subcellular location">
    <subcellularLocation>
        <location evidence="1">Golgi apparatus membrane</location>
        <topology evidence="1">Single-pass type II membrane protein</topology>
    </subcellularLocation>
</comment>
<dbReference type="GO" id="GO:0016757">
    <property type="term" value="F:glycosyltransferase activity"/>
    <property type="evidence" value="ECO:0007669"/>
    <property type="project" value="UniProtKB-KW"/>
</dbReference>
<evidence type="ECO:0000256" key="6">
    <source>
        <dbReference type="SAM" id="MobiDB-lite"/>
    </source>
</evidence>
<evidence type="ECO:0000256" key="2">
    <source>
        <dbReference type="ARBA" id="ARBA00010271"/>
    </source>
</evidence>
<evidence type="ECO:0000256" key="4">
    <source>
        <dbReference type="ARBA" id="ARBA00022968"/>
    </source>
</evidence>
<dbReference type="InterPro" id="IPR004263">
    <property type="entry name" value="Exostosin"/>
</dbReference>
<dbReference type="PANTHER" id="PTHR11062:SF229">
    <property type="entry name" value="GLUCURONOXYLAN GLUCURONOSYLTRANSFERASE IRX7-RELATED"/>
    <property type="match status" value="1"/>
</dbReference>
<comment type="similarity">
    <text evidence="2">Belongs to the glycosyltransferase 47 family.</text>
</comment>
<sequence length="466" mass="52779">MPELKPISRSASSRHMKLLSRRAQPGRHQLKYQKWLLWTVITVFLFVSTTTTTTSSSSSSSTTSSSSSAAADASASLQPLPLRTTLSLNNAPRALGEAPRISFFSPSLKIYVYELPPSFNRVWLMSNARCGSHLFAAEVAVHEALVDFAGRVLDPNEADFFFVPVYVSCNFSTPTGLPSLHHARPLLASAVRFLSTEFPFWNRSRGRDHFFVASHDFGACFHAMEDAAIADGIPDFMQESIILQTFGVSSPHPCQRAEHVLIPPYIKPDIEEQWPAPEKTKRDIFAFFRGKMEVHPKNISGRFYSKRVRTEIWRRYAGNRKFYLRRKRFDGYRTEMARSVFCLCPLGWAPWSPRLVEAVALGCVPVVIADGIRLPFPEAVRWTEISLSLAEADIGRLEELLNHVAATNLSTIQRNLWDPALRRALLFRHPMAEGDATWHALRTLEGKLDRSWRRQRRAVSLPQSPR</sequence>
<comment type="caution">
    <text evidence="8">The sequence shown here is derived from an EMBL/GenBank/DDBJ whole genome shotgun (WGS) entry which is preliminary data.</text>
</comment>
<reference evidence="8 9" key="1">
    <citation type="submission" date="2020-08" db="EMBL/GenBank/DDBJ databases">
        <title>Plant Genome Project.</title>
        <authorList>
            <person name="Zhang R.-G."/>
        </authorList>
    </citation>
    <scope>NUCLEOTIDE SEQUENCE [LARGE SCALE GENOMIC DNA]</scope>
    <source>
        <tissue evidence="8">Rhizome</tissue>
    </source>
</reference>
<dbReference type="OrthoDB" id="1924787at2759"/>
<dbReference type="AlphaFoldDB" id="A0A8J5EVP9"/>
<feature type="compositionally biased region" description="Basic residues" evidence="6">
    <location>
        <begin position="12"/>
        <end position="23"/>
    </location>
</feature>
<keyword evidence="4" id="KW-0735">Signal-anchor</keyword>
<dbReference type="PANTHER" id="PTHR11062">
    <property type="entry name" value="EXOSTOSIN HEPARAN SULFATE GLYCOSYLTRANSFERASE -RELATED"/>
    <property type="match status" value="1"/>
</dbReference>
<evidence type="ECO:0000313" key="8">
    <source>
        <dbReference type="EMBL" id="KAG6474874.1"/>
    </source>
</evidence>
<dbReference type="Proteomes" id="UP000734854">
    <property type="component" value="Unassembled WGS sequence"/>
</dbReference>
<dbReference type="GO" id="GO:0010417">
    <property type="term" value="P:glucuronoxylan biosynthetic process"/>
    <property type="evidence" value="ECO:0007669"/>
    <property type="project" value="TreeGrafter"/>
</dbReference>
<evidence type="ECO:0000313" key="9">
    <source>
        <dbReference type="Proteomes" id="UP000734854"/>
    </source>
</evidence>
<keyword evidence="5" id="KW-0333">Golgi apparatus</keyword>
<keyword evidence="4" id="KW-0812">Transmembrane</keyword>
<dbReference type="InterPro" id="IPR040911">
    <property type="entry name" value="Exostosin_GT47"/>
</dbReference>
<keyword evidence="3" id="KW-0328">Glycosyltransferase</keyword>
<gene>
    <name evidence="8" type="ORF">ZIOFF_064090</name>
</gene>
<evidence type="ECO:0000256" key="3">
    <source>
        <dbReference type="ARBA" id="ARBA00022676"/>
    </source>
</evidence>
<dbReference type="GO" id="GO:0000139">
    <property type="term" value="C:Golgi membrane"/>
    <property type="evidence" value="ECO:0007669"/>
    <property type="project" value="UniProtKB-SubCell"/>
</dbReference>
<evidence type="ECO:0000256" key="1">
    <source>
        <dbReference type="ARBA" id="ARBA00004323"/>
    </source>
</evidence>
<name>A0A8J5EVP9_ZINOF</name>